<dbReference type="EMBL" id="CM037629">
    <property type="protein sequence ID" value="KAH7990489.1"/>
    <property type="molecule type" value="Genomic_DNA"/>
</dbReference>
<protein>
    <submittedName>
        <fullName evidence="1">Uncharacterized protein</fullName>
    </submittedName>
</protein>
<evidence type="ECO:0000313" key="1">
    <source>
        <dbReference type="EMBL" id="KAH7990489.1"/>
    </source>
</evidence>
<name>A0ACB8EDE3_9SAUR</name>
<reference evidence="1" key="1">
    <citation type="submission" date="2021-08" db="EMBL/GenBank/DDBJ databases">
        <title>The first chromosome-level gecko genome reveals the dynamic sex chromosomes of Neotropical dwarf geckos (Sphaerodactylidae: Sphaerodactylus).</title>
        <authorList>
            <person name="Pinto B.J."/>
            <person name="Keating S.E."/>
            <person name="Gamble T."/>
        </authorList>
    </citation>
    <scope>NUCLEOTIDE SEQUENCE</scope>
    <source>
        <strain evidence="1">TG3544</strain>
    </source>
</reference>
<gene>
    <name evidence="1" type="ORF">K3G42_007690</name>
</gene>
<sequence length="212" mass="23953">MEPVACQSILENSAPPAKDPDLPSQPPARVGRIQRGAAQGKTSGLYLKLVSLRGGLMSWYFCLKQIQWDLLQWIHISLELAIDVFFSWVQNVLLVSMMLLLLAWKAHSGARQHGWRTLLWDLTSQLQHAWDQSLLRACCCNLRSFVERAALAPIQCVTWMTYYLVRALEVIFVQALMMAGEEKEEEALVEAFSESLSVLILQCEEQDSSSGQ</sequence>
<comment type="caution">
    <text evidence="1">The sequence shown here is derived from an EMBL/GenBank/DDBJ whole genome shotgun (WGS) entry which is preliminary data.</text>
</comment>
<evidence type="ECO:0000313" key="2">
    <source>
        <dbReference type="Proteomes" id="UP000827872"/>
    </source>
</evidence>
<dbReference type="Proteomes" id="UP000827872">
    <property type="component" value="Linkage Group LG16"/>
</dbReference>
<accession>A0ACB8EDE3</accession>
<organism evidence="1 2">
    <name type="scientific">Sphaerodactylus townsendi</name>
    <dbReference type="NCBI Taxonomy" id="933632"/>
    <lineage>
        <taxon>Eukaryota</taxon>
        <taxon>Metazoa</taxon>
        <taxon>Chordata</taxon>
        <taxon>Craniata</taxon>
        <taxon>Vertebrata</taxon>
        <taxon>Euteleostomi</taxon>
        <taxon>Lepidosauria</taxon>
        <taxon>Squamata</taxon>
        <taxon>Bifurcata</taxon>
        <taxon>Gekkota</taxon>
        <taxon>Sphaerodactylidae</taxon>
        <taxon>Sphaerodactylus</taxon>
    </lineage>
</organism>
<proteinExistence type="predicted"/>
<keyword evidence="2" id="KW-1185">Reference proteome</keyword>